<comment type="catalytic activity">
    <reaction evidence="10">
        <text>D-mannose(out) = D-mannose(in)</text>
        <dbReference type="Rhea" id="RHEA:78391"/>
        <dbReference type="ChEBI" id="CHEBI:4208"/>
    </reaction>
    <physiologicalReaction direction="left-to-right" evidence="10">
        <dbReference type="Rhea" id="RHEA:78392"/>
    </physiologicalReaction>
</comment>
<feature type="transmembrane region" description="Helical" evidence="14">
    <location>
        <begin position="126"/>
        <end position="147"/>
    </location>
</feature>
<feature type="transmembrane region" description="Helical" evidence="14">
    <location>
        <begin position="103"/>
        <end position="120"/>
    </location>
</feature>
<sequence>LEFEVLTEPAQLLQASPLMRRSMAIALLGAAQFGWLMSEMAHLPFNNKQLCAAPRTPAGQCLLYPGHSNAEWNMQSSAWAVGGGLGALLSAYPADKFGRKRTLGYNGIVMIVGALVQMLAGDIYSFAIGRGISGVASGVAINVLNNYIREIAPRQWRMFYFNIVQVVIGFTALCVTSIMYGIPKLPESDWSFKPLFGGPIFLGLFQLVFMNAIIESPVWLLQQNQVDAARSAMDALYKAGDIDDHFASVAASVGRQMDETKSSSSKMALLLSPKYRQQLSIALVLGTMQQLSGLNALIVYGPTIFKNIGVRDLRLVNTFVNYGRTHNMILAMAFGDRFHRRTLLVGASIVMSLAALGFTLCQVYPNDTTKYIIVVCTLFFVSSYSFSVGSMGWLISTELVPESLGATSGALATACTWTAQFFVGVYFQQLSSVDNWGTQAFAVFAVLIVTFALFAYYVVPETRNSTSDEITALLEMHKSDKDTPRDCTVLEARADGAEGTS</sequence>
<comment type="subunit">
    <text evidence="2">Homodimer.</text>
</comment>
<dbReference type="PROSITE" id="PS00217">
    <property type="entry name" value="SUGAR_TRANSPORT_2"/>
    <property type="match status" value="1"/>
</dbReference>
<feature type="transmembrane region" description="Helical" evidence="14">
    <location>
        <begin position="21"/>
        <end position="38"/>
    </location>
</feature>
<comment type="subcellular location">
    <subcellularLocation>
        <location evidence="1">Membrane</location>
        <topology evidence="1">Multi-pass membrane protein</topology>
    </subcellularLocation>
</comment>
<dbReference type="InterPro" id="IPR036259">
    <property type="entry name" value="MFS_trans_sf"/>
</dbReference>
<accession>A0A6A4XYB8</accession>
<feature type="transmembrane region" description="Helical" evidence="14">
    <location>
        <begin position="439"/>
        <end position="459"/>
    </location>
</feature>
<evidence type="ECO:0000256" key="13">
    <source>
        <dbReference type="ARBA" id="ARBA00044780"/>
    </source>
</evidence>
<dbReference type="OrthoDB" id="6133115at2759"/>
<feature type="transmembrane region" description="Helical" evidence="14">
    <location>
        <begin position="407"/>
        <end position="427"/>
    </location>
</feature>
<name>A0A6A4XYB8_9STRA</name>
<dbReference type="InterPro" id="IPR045263">
    <property type="entry name" value="GLUT"/>
</dbReference>
<comment type="catalytic activity">
    <reaction evidence="7">
        <text>D-galactose(in) = D-galactose(out)</text>
        <dbReference type="Rhea" id="RHEA:34915"/>
        <dbReference type="ChEBI" id="CHEBI:4139"/>
    </reaction>
    <physiologicalReaction direction="right-to-left" evidence="7">
        <dbReference type="Rhea" id="RHEA:34917"/>
    </physiologicalReaction>
</comment>
<comment type="caution">
    <text evidence="16">The sequence shown here is derived from an EMBL/GenBank/DDBJ whole genome shotgun (WGS) entry which is preliminary data.</text>
</comment>
<evidence type="ECO:0000256" key="8">
    <source>
        <dbReference type="ARBA" id="ARBA00044648"/>
    </source>
</evidence>
<reference evidence="16" key="1">
    <citation type="submission" date="2019-06" db="EMBL/GenBank/DDBJ databases">
        <title>Genomics analysis of Aphanomyces spp. identifies a new class of oomycete effector associated with host adaptation.</title>
        <authorList>
            <person name="Gaulin E."/>
        </authorList>
    </citation>
    <scope>NUCLEOTIDE SEQUENCE</scope>
    <source>
        <strain evidence="16">CBS 578.67</strain>
    </source>
</reference>
<dbReference type="Pfam" id="PF00083">
    <property type="entry name" value="Sugar_tr"/>
    <property type="match status" value="1"/>
</dbReference>
<gene>
    <name evidence="16" type="ORF">As57867_020012</name>
</gene>
<keyword evidence="6 14" id="KW-0472">Membrane</keyword>
<evidence type="ECO:0000256" key="10">
    <source>
        <dbReference type="ARBA" id="ARBA00044662"/>
    </source>
</evidence>
<evidence type="ECO:0000256" key="3">
    <source>
        <dbReference type="ARBA" id="ARBA00022448"/>
    </source>
</evidence>
<feature type="transmembrane region" description="Helical" evidence="14">
    <location>
        <begin position="194"/>
        <end position="214"/>
    </location>
</feature>
<comment type="catalytic activity">
    <reaction evidence="9">
        <text>D-xylose(out) = D-xylose(in)</text>
        <dbReference type="Rhea" id="RHEA:78427"/>
        <dbReference type="ChEBI" id="CHEBI:53455"/>
    </reaction>
    <physiologicalReaction direction="left-to-right" evidence="9">
        <dbReference type="Rhea" id="RHEA:78428"/>
    </physiologicalReaction>
</comment>
<keyword evidence="5 14" id="KW-1133">Transmembrane helix</keyword>
<dbReference type="PROSITE" id="PS50850">
    <property type="entry name" value="MFS"/>
    <property type="match status" value="1"/>
</dbReference>
<dbReference type="InterPro" id="IPR020846">
    <property type="entry name" value="MFS_dom"/>
</dbReference>
<comment type="catalytic activity">
    <reaction evidence="11">
        <text>D-glucosamine(out) = D-glucosamine(in)</text>
        <dbReference type="Rhea" id="RHEA:78423"/>
        <dbReference type="ChEBI" id="CHEBI:58723"/>
    </reaction>
    <physiologicalReaction direction="left-to-right" evidence="11">
        <dbReference type="Rhea" id="RHEA:78424"/>
    </physiologicalReaction>
</comment>
<evidence type="ECO:0000259" key="15">
    <source>
        <dbReference type="PROSITE" id="PS50850"/>
    </source>
</evidence>
<keyword evidence="4 14" id="KW-0812">Transmembrane</keyword>
<evidence type="ECO:0000256" key="2">
    <source>
        <dbReference type="ARBA" id="ARBA00011738"/>
    </source>
</evidence>
<dbReference type="InterPro" id="IPR005828">
    <property type="entry name" value="MFS_sugar_transport-like"/>
</dbReference>
<dbReference type="SUPFAM" id="SSF103473">
    <property type="entry name" value="MFS general substrate transporter"/>
    <property type="match status" value="1"/>
</dbReference>
<evidence type="ECO:0000256" key="4">
    <source>
        <dbReference type="ARBA" id="ARBA00022692"/>
    </source>
</evidence>
<dbReference type="PANTHER" id="PTHR23503:SF8">
    <property type="entry name" value="FACILITATED GLUCOSE TRANSPORTER PROTEIN 1"/>
    <property type="match status" value="1"/>
</dbReference>
<comment type="catalytic activity">
    <reaction evidence="8">
        <text>D-glucose(out) = D-glucose(in)</text>
        <dbReference type="Rhea" id="RHEA:60376"/>
        <dbReference type="ChEBI" id="CHEBI:4167"/>
    </reaction>
    <physiologicalReaction direction="left-to-right" evidence="8">
        <dbReference type="Rhea" id="RHEA:60377"/>
    </physiologicalReaction>
</comment>
<dbReference type="PROSITE" id="PS00216">
    <property type="entry name" value="SUGAR_TRANSPORT_1"/>
    <property type="match status" value="1"/>
</dbReference>
<organism evidence="16">
    <name type="scientific">Aphanomyces stellatus</name>
    <dbReference type="NCBI Taxonomy" id="120398"/>
    <lineage>
        <taxon>Eukaryota</taxon>
        <taxon>Sar</taxon>
        <taxon>Stramenopiles</taxon>
        <taxon>Oomycota</taxon>
        <taxon>Saprolegniomycetes</taxon>
        <taxon>Saprolegniales</taxon>
        <taxon>Verrucalvaceae</taxon>
        <taxon>Aphanomyces</taxon>
    </lineage>
</organism>
<dbReference type="GO" id="GO:0015149">
    <property type="term" value="F:hexose transmembrane transporter activity"/>
    <property type="evidence" value="ECO:0007669"/>
    <property type="project" value="TreeGrafter"/>
</dbReference>
<comment type="catalytic activity">
    <reaction evidence="12">
        <text>D-fructose(out) = D-fructose(in)</text>
        <dbReference type="Rhea" id="RHEA:60372"/>
        <dbReference type="ChEBI" id="CHEBI:37721"/>
    </reaction>
    <physiologicalReaction direction="left-to-right" evidence="12">
        <dbReference type="Rhea" id="RHEA:60373"/>
    </physiologicalReaction>
</comment>
<dbReference type="AlphaFoldDB" id="A0A6A4XYB8"/>
<evidence type="ECO:0000256" key="11">
    <source>
        <dbReference type="ARBA" id="ARBA00044668"/>
    </source>
</evidence>
<dbReference type="InterPro" id="IPR005829">
    <property type="entry name" value="Sugar_transporter_CS"/>
</dbReference>
<dbReference type="InterPro" id="IPR003663">
    <property type="entry name" value="Sugar/inositol_transpt"/>
</dbReference>
<evidence type="ECO:0000256" key="1">
    <source>
        <dbReference type="ARBA" id="ARBA00004141"/>
    </source>
</evidence>
<dbReference type="PRINTS" id="PR00171">
    <property type="entry name" value="SUGRTRNSPORT"/>
</dbReference>
<evidence type="ECO:0000256" key="14">
    <source>
        <dbReference type="SAM" id="Phobius"/>
    </source>
</evidence>
<protein>
    <recommendedName>
        <fullName evidence="13">Hexose transporter 1</fullName>
    </recommendedName>
</protein>
<evidence type="ECO:0000313" key="16">
    <source>
        <dbReference type="EMBL" id="KAF0688208.1"/>
    </source>
</evidence>
<evidence type="ECO:0000256" key="12">
    <source>
        <dbReference type="ARBA" id="ARBA00044710"/>
    </source>
</evidence>
<dbReference type="EMBL" id="VJMH01006742">
    <property type="protein sequence ID" value="KAF0688208.1"/>
    <property type="molecule type" value="Genomic_DNA"/>
</dbReference>
<feature type="transmembrane region" description="Helical" evidence="14">
    <location>
        <begin position="371"/>
        <end position="395"/>
    </location>
</feature>
<dbReference type="GO" id="GO:0016020">
    <property type="term" value="C:membrane"/>
    <property type="evidence" value="ECO:0007669"/>
    <property type="project" value="UniProtKB-SubCell"/>
</dbReference>
<evidence type="ECO:0000256" key="5">
    <source>
        <dbReference type="ARBA" id="ARBA00022989"/>
    </source>
</evidence>
<feature type="transmembrane region" description="Helical" evidence="14">
    <location>
        <begin position="159"/>
        <end position="182"/>
    </location>
</feature>
<feature type="transmembrane region" description="Helical" evidence="14">
    <location>
        <begin position="342"/>
        <end position="365"/>
    </location>
</feature>
<evidence type="ECO:0000256" key="7">
    <source>
        <dbReference type="ARBA" id="ARBA00044637"/>
    </source>
</evidence>
<evidence type="ECO:0000256" key="6">
    <source>
        <dbReference type="ARBA" id="ARBA00023136"/>
    </source>
</evidence>
<proteinExistence type="predicted"/>
<feature type="non-terminal residue" evidence="16">
    <location>
        <position position="1"/>
    </location>
</feature>
<feature type="domain" description="Major facilitator superfamily (MFS) profile" evidence="15">
    <location>
        <begin position="1"/>
        <end position="463"/>
    </location>
</feature>
<dbReference type="PANTHER" id="PTHR23503">
    <property type="entry name" value="SOLUTE CARRIER FAMILY 2"/>
    <property type="match status" value="1"/>
</dbReference>
<keyword evidence="3" id="KW-0813">Transport</keyword>
<dbReference type="Gene3D" id="1.20.1250.20">
    <property type="entry name" value="MFS general substrate transporter like domains"/>
    <property type="match status" value="1"/>
</dbReference>
<evidence type="ECO:0000256" key="9">
    <source>
        <dbReference type="ARBA" id="ARBA00044656"/>
    </source>
</evidence>